<keyword evidence="2" id="KW-1185">Reference proteome</keyword>
<evidence type="ECO:0000313" key="2">
    <source>
        <dbReference type="Proteomes" id="UP000696413"/>
    </source>
</evidence>
<dbReference type="Proteomes" id="UP000696413">
    <property type="component" value="Unassembled WGS sequence"/>
</dbReference>
<evidence type="ECO:0000313" key="1">
    <source>
        <dbReference type="EMBL" id="MBU8823257.1"/>
    </source>
</evidence>
<name>A0ABS6HKP4_MYCGD</name>
<reference evidence="1 2" key="1">
    <citation type="submission" date="2021-05" db="EMBL/GenBank/DDBJ databases">
        <title>Draft Genome Sequences of Clinical Respiratory Isolates of Mycobacterium goodii Recovered in Ireland.</title>
        <authorList>
            <person name="Flanagan P.R."/>
            <person name="Mok S."/>
            <person name="Roycroft E."/>
            <person name="Rogers T.R."/>
            <person name="Fitzgibbon M."/>
        </authorList>
    </citation>
    <scope>NUCLEOTIDE SEQUENCE [LARGE SCALE GENOMIC DNA]</scope>
    <source>
        <strain evidence="1 2">14IE55</strain>
    </source>
</reference>
<proteinExistence type="predicted"/>
<accession>A0ABS6HKP4</accession>
<protein>
    <submittedName>
        <fullName evidence="1">Uncharacterized protein</fullName>
    </submittedName>
</protein>
<sequence>MNDFTVTWTAEPGIDLTTGPTVVARAYLESYYLAYLTTDNKYLYPGFAQAVDANQSDGPEGTEKL</sequence>
<dbReference type="EMBL" id="JAHBOM010000007">
    <property type="protein sequence ID" value="MBU8823257.1"/>
    <property type="molecule type" value="Genomic_DNA"/>
</dbReference>
<dbReference type="RefSeq" id="WP_214394695.1">
    <property type="nucleotide sequence ID" value="NZ_JAHBOL010000041.1"/>
</dbReference>
<comment type="caution">
    <text evidence="1">The sequence shown here is derived from an EMBL/GenBank/DDBJ whole genome shotgun (WGS) entry which is preliminary data.</text>
</comment>
<organism evidence="1 2">
    <name type="scientific">Mycolicibacterium goodii</name>
    <name type="common">Mycobacterium goodii</name>
    <dbReference type="NCBI Taxonomy" id="134601"/>
    <lineage>
        <taxon>Bacteria</taxon>
        <taxon>Bacillati</taxon>
        <taxon>Actinomycetota</taxon>
        <taxon>Actinomycetes</taxon>
        <taxon>Mycobacteriales</taxon>
        <taxon>Mycobacteriaceae</taxon>
        <taxon>Mycolicibacterium</taxon>
    </lineage>
</organism>
<gene>
    <name evidence="1" type="ORF">KL859_10280</name>
</gene>